<dbReference type="PIRSF" id="PIRSF001563">
    <property type="entry name" value="Folylpolyglu_synth"/>
    <property type="match status" value="1"/>
</dbReference>
<dbReference type="Gene3D" id="3.40.1190.10">
    <property type="entry name" value="Mur-like, catalytic domain"/>
    <property type="match status" value="1"/>
</dbReference>
<evidence type="ECO:0000256" key="5">
    <source>
        <dbReference type="ARBA" id="ARBA00022840"/>
    </source>
</evidence>
<evidence type="ECO:0000313" key="9">
    <source>
        <dbReference type="EMBL" id="MFD1927283.1"/>
    </source>
</evidence>
<sequence length="410" mass="44979">MIPKLNDYKKQLNIDSDDAIRLGLDAIQEALVKLNNPERKLKVIHVAGTNGKGSTIAFMEALLQKNGFTTGVFSSPAIRDIHDQIRINGDEITKEELTTSFLEMKNAGLSGMLTDFELLTVAAFVTFERVQPDFVLLETGMGGRLDSTNVVHPLVSVITTIALDHTAFLGNTIEEIAREKAGIIKKGVPVVVGRVSNEALEEIRIIAGKKESQLSIYNKDFHLTYGVTEKYVGKKTFDIGERLMKGKHQGINAAVAMEALLTVGVELTASNVEIAIANTQLSHRFQEILPNVFLDGAHNPAAALALADTIRLEFPGEKVDFIIGMLKTKDIKGTLDCLIPVASSFTFLTFNHMESASGEELLRNCDFYEKSVTNIVGDTIILGKGKFGRTIVTGSLYLLNTLNYKHEDLR</sequence>
<evidence type="ECO:0000256" key="2">
    <source>
        <dbReference type="ARBA" id="ARBA00022598"/>
    </source>
</evidence>
<dbReference type="EC" id="6.3.2.-" evidence="9"/>
<dbReference type="InterPro" id="IPR018109">
    <property type="entry name" value="Folylpolyglutamate_synth_CS"/>
</dbReference>
<dbReference type="PANTHER" id="PTHR11136">
    <property type="entry name" value="FOLYLPOLYGLUTAMATE SYNTHASE-RELATED"/>
    <property type="match status" value="1"/>
</dbReference>
<dbReference type="Proteomes" id="UP001597218">
    <property type="component" value="Unassembled WGS sequence"/>
</dbReference>
<feature type="domain" description="Mur ligase central" evidence="8">
    <location>
        <begin position="46"/>
        <end position="258"/>
    </location>
</feature>
<keyword evidence="6" id="KW-0460">Magnesium</keyword>
<dbReference type="InterPro" id="IPR036565">
    <property type="entry name" value="Mur-like_cat_sf"/>
</dbReference>
<keyword evidence="10" id="KW-1185">Reference proteome</keyword>
<comment type="caution">
    <text evidence="9">The sequence shown here is derived from an EMBL/GenBank/DDBJ whole genome shotgun (WGS) entry which is preliminary data.</text>
</comment>
<gene>
    <name evidence="9" type="ORF">ACFSFY_04300</name>
</gene>
<dbReference type="SUPFAM" id="SSF53244">
    <property type="entry name" value="MurD-like peptide ligases, peptide-binding domain"/>
    <property type="match status" value="1"/>
</dbReference>
<dbReference type="InterPro" id="IPR036615">
    <property type="entry name" value="Mur_ligase_C_dom_sf"/>
</dbReference>
<accession>A0ABW4SCX8</accession>
<dbReference type="NCBIfam" id="TIGR01499">
    <property type="entry name" value="folC"/>
    <property type="match status" value="1"/>
</dbReference>
<dbReference type="Pfam" id="PF08245">
    <property type="entry name" value="Mur_ligase_M"/>
    <property type="match status" value="1"/>
</dbReference>
<evidence type="ECO:0000256" key="1">
    <source>
        <dbReference type="ARBA" id="ARBA00008276"/>
    </source>
</evidence>
<dbReference type="Gene3D" id="3.90.190.20">
    <property type="entry name" value="Mur ligase, C-terminal domain"/>
    <property type="match status" value="1"/>
</dbReference>
<keyword evidence="4 7" id="KW-0547">Nucleotide-binding</keyword>
<reference evidence="10" key="1">
    <citation type="journal article" date="2019" name="Int. J. Syst. Evol. Microbiol.">
        <title>The Global Catalogue of Microorganisms (GCM) 10K type strain sequencing project: providing services to taxonomists for standard genome sequencing and annotation.</title>
        <authorList>
            <consortium name="The Broad Institute Genomics Platform"/>
            <consortium name="The Broad Institute Genome Sequencing Center for Infectious Disease"/>
            <person name="Wu L."/>
            <person name="Ma J."/>
        </authorList>
    </citation>
    <scope>NUCLEOTIDE SEQUENCE [LARGE SCALE GENOMIC DNA]</scope>
    <source>
        <strain evidence="10">CGMCC 4.7177</strain>
    </source>
</reference>
<evidence type="ECO:0000256" key="7">
    <source>
        <dbReference type="PIRNR" id="PIRNR001563"/>
    </source>
</evidence>
<evidence type="ECO:0000256" key="6">
    <source>
        <dbReference type="ARBA" id="ARBA00022842"/>
    </source>
</evidence>
<organism evidence="9 10">
    <name type="scientific">Sporosarcina siberiensis</name>
    <dbReference type="NCBI Taxonomy" id="1365606"/>
    <lineage>
        <taxon>Bacteria</taxon>
        <taxon>Bacillati</taxon>
        <taxon>Bacillota</taxon>
        <taxon>Bacilli</taxon>
        <taxon>Bacillales</taxon>
        <taxon>Caryophanaceae</taxon>
        <taxon>Sporosarcina</taxon>
    </lineage>
</organism>
<dbReference type="PROSITE" id="PS01012">
    <property type="entry name" value="FOLYLPOLYGLU_SYNT_2"/>
    <property type="match status" value="1"/>
</dbReference>
<evidence type="ECO:0000259" key="8">
    <source>
        <dbReference type="Pfam" id="PF08245"/>
    </source>
</evidence>
<evidence type="ECO:0000313" key="10">
    <source>
        <dbReference type="Proteomes" id="UP001597218"/>
    </source>
</evidence>
<name>A0ABW4SCX8_9BACL</name>
<evidence type="ECO:0000256" key="4">
    <source>
        <dbReference type="ARBA" id="ARBA00022741"/>
    </source>
</evidence>
<dbReference type="GO" id="GO:0016874">
    <property type="term" value="F:ligase activity"/>
    <property type="evidence" value="ECO:0007669"/>
    <property type="project" value="UniProtKB-KW"/>
</dbReference>
<comment type="similarity">
    <text evidence="1 7">Belongs to the folylpolyglutamate synthase family.</text>
</comment>
<keyword evidence="5 7" id="KW-0067">ATP-binding</keyword>
<dbReference type="InterPro" id="IPR001645">
    <property type="entry name" value="Folylpolyglutamate_synth"/>
</dbReference>
<dbReference type="SUPFAM" id="SSF53623">
    <property type="entry name" value="MurD-like peptide ligases, catalytic domain"/>
    <property type="match status" value="1"/>
</dbReference>
<dbReference type="RefSeq" id="WP_381535931.1">
    <property type="nucleotide sequence ID" value="NZ_JBHUGI010000006.1"/>
</dbReference>
<dbReference type="PANTHER" id="PTHR11136:SF0">
    <property type="entry name" value="DIHYDROFOLATE SYNTHETASE-RELATED"/>
    <property type="match status" value="1"/>
</dbReference>
<dbReference type="EMBL" id="JBHUGI010000006">
    <property type="protein sequence ID" value="MFD1927283.1"/>
    <property type="molecule type" value="Genomic_DNA"/>
</dbReference>
<proteinExistence type="inferred from homology"/>
<keyword evidence="3" id="KW-0479">Metal-binding</keyword>
<dbReference type="InterPro" id="IPR013221">
    <property type="entry name" value="Mur_ligase_cen"/>
</dbReference>
<protein>
    <submittedName>
        <fullName evidence="9">Bifunctional folylpolyglutamate synthase/dihydrofolate synthase</fullName>
        <ecNumber evidence="9">6.3.2.-</ecNumber>
    </submittedName>
</protein>
<evidence type="ECO:0000256" key="3">
    <source>
        <dbReference type="ARBA" id="ARBA00022723"/>
    </source>
</evidence>
<keyword evidence="2 7" id="KW-0436">Ligase</keyword>